<gene>
    <name evidence="1" type="ORF">K3G42_019034</name>
</gene>
<name>A0ACB8F4W7_9SAUR</name>
<comment type="caution">
    <text evidence="1">The sequence shown here is derived from an EMBL/GenBank/DDBJ whole genome shotgun (WGS) entry which is preliminary data.</text>
</comment>
<reference evidence="1" key="1">
    <citation type="submission" date="2021-08" db="EMBL/GenBank/DDBJ databases">
        <title>The first chromosome-level gecko genome reveals the dynamic sex chromosomes of Neotropical dwarf geckos (Sphaerodactylidae: Sphaerodactylus).</title>
        <authorList>
            <person name="Pinto B.J."/>
            <person name="Keating S.E."/>
            <person name="Gamble T."/>
        </authorList>
    </citation>
    <scope>NUCLEOTIDE SEQUENCE</scope>
    <source>
        <strain evidence="1">TG3544</strain>
    </source>
</reference>
<dbReference type="EMBL" id="CM037618">
    <property type="protein sequence ID" value="KAH7999795.1"/>
    <property type="molecule type" value="Genomic_DNA"/>
</dbReference>
<dbReference type="Proteomes" id="UP000827872">
    <property type="component" value="Linkage Group LG05"/>
</dbReference>
<evidence type="ECO:0000313" key="1">
    <source>
        <dbReference type="EMBL" id="KAH7999795.1"/>
    </source>
</evidence>
<protein>
    <submittedName>
        <fullName evidence="1">Uncharacterized protein</fullName>
    </submittedName>
</protein>
<accession>A0ACB8F4W7</accession>
<evidence type="ECO:0000313" key="2">
    <source>
        <dbReference type="Proteomes" id="UP000827872"/>
    </source>
</evidence>
<sequence>MPERVSIKKSTADSKDNGLKEKKSFIPLSIEDEIEKPNAKIIRVDLPKEKAPTSMKMSETQPVLCNNEVYLQKFILDKIANQPGDKASVRDTCVVFTQLNPILQNNYNETLAIHQGQHFASRVIAKKRMPTSFLQSNTFSAEILSSKKMCYNPMHSQTEKPAEHKMPAHFNNANVPFMKEDVKERNASQLIHKDEKCEFVVCGVNIKTDIYHEIVSDSGFSTGKSEVLDSYHNYITPIEEAPKKRIVFVDYVPISKPVKIHTFGEEPIGLDSSLSVSNYSEIHDCTKSKAIKKDRSDVNQDASDKKVFLDKNSLDNMEFSRYCHQFSFEEDSEISSTTISTESSRSFNAEVNASQVGEKQPITFSLPRVISIPTAQCDASEYNRDLPMQKTNGH</sequence>
<proteinExistence type="predicted"/>
<keyword evidence="2" id="KW-1185">Reference proteome</keyword>
<organism evidence="1 2">
    <name type="scientific">Sphaerodactylus townsendi</name>
    <dbReference type="NCBI Taxonomy" id="933632"/>
    <lineage>
        <taxon>Eukaryota</taxon>
        <taxon>Metazoa</taxon>
        <taxon>Chordata</taxon>
        <taxon>Craniata</taxon>
        <taxon>Vertebrata</taxon>
        <taxon>Euteleostomi</taxon>
        <taxon>Lepidosauria</taxon>
        <taxon>Squamata</taxon>
        <taxon>Bifurcata</taxon>
        <taxon>Gekkota</taxon>
        <taxon>Sphaerodactylidae</taxon>
        <taxon>Sphaerodactylus</taxon>
    </lineage>
</organism>